<feature type="region of interest" description="Disordered" evidence="6">
    <location>
        <begin position="910"/>
        <end position="930"/>
    </location>
</feature>
<feature type="transmembrane region" description="Helical" evidence="7">
    <location>
        <begin position="401"/>
        <end position="421"/>
    </location>
</feature>
<evidence type="ECO:0000256" key="3">
    <source>
        <dbReference type="ARBA" id="ARBA00022692"/>
    </source>
</evidence>
<dbReference type="KEGG" id="knv:Pan216_17990"/>
<keyword evidence="10" id="KW-1185">Reference proteome</keyword>
<evidence type="ECO:0000259" key="8">
    <source>
        <dbReference type="Pfam" id="PF03176"/>
    </source>
</evidence>
<gene>
    <name evidence="9" type="ORF">Pan216_17990</name>
</gene>
<dbReference type="AlphaFoldDB" id="A0A518B1Z0"/>
<dbReference type="InterPro" id="IPR004869">
    <property type="entry name" value="MMPL_dom"/>
</dbReference>
<dbReference type="Pfam" id="PF03176">
    <property type="entry name" value="MMPL"/>
    <property type="match status" value="2"/>
</dbReference>
<reference evidence="9 10" key="1">
    <citation type="submission" date="2019-02" db="EMBL/GenBank/DDBJ databases">
        <title>Deep-cultivation of Planctomycetes and their phenomic and genomic characterization uncovers novel biology.</title>
        <authorList>
            <person name="Wiegand S."/>
            <person name="Jogler M."/>
            <person name="Boedeker C."/>
            <person name="Pinto D."/>
            <person name="Vollmers J."/>
            <person name="Rivas-Marin E."/>
            <person name="Kohn T."/>
            <person name="Peeters S.H."/>
            <person name="Heuer A."/>
            <person name="Rast P."/>
            <person name="Oberbeckmann S."/>
            <person name="Bunk B."/>
            <person name="Jeske O."/>
            <person name="Meyerdierks A."/>
            <person name="Storesund J.E."/>
            <person name="Kallscheuer N."/>
            <person name="Luecker S."/>
            <person name="Lage O.M."/>
            <person name="Pohl T."/>
            <person name="Merkel B.J."/>
            <person name="Hornburger P."/>
            <person name="Mueller R.-W."/>
            <person name="Bruemmer F."/>
            <person name="Labrenz M."/>
            <person name="Spormann A.M."/>
            <person name="Op den Camp H."/>
            <person name="Overmann J."/>
            <person name="Amann R."/>
            <person name="Jetten M.S.M."/>
            <person name="Mascher T."/>
            <person name="Medema M.H."/>
            <person name="Devos D.P."/>
            <person name="Kaster A.-K."/>
            <person name="Ovreas L."/>
            <person name="Rohde M."/>
            <person name="Galperin M.Y."/>
            <person name="Jogler C."/>
        </authorList>
    </citation>
    <scope>NUCLEOTIDE SEQUENCE [LARGE SCALE GENOMIC DNA]</scope>
    <source>
        <strain evidence="9 10">Pan216</strain>
    </source>
</reference>
<comment type="subcellular location">
    <subcellularLocation>
        <location evidence="1">Cell membrane</location>
        <topology evidence="1">Multi-pass membrane protein</topology>
    </subcellularLocation>
</comment>
<feature type="domain" description="Membrane transport protein MMPL" evidence="8">
    <location>
        <begin position="234"/>
        <end position="464"/>
    </location>
</feature>
<evidence type="ECO:0000256" key="4">
    <source>
        <dbReference type="ARBA" id="ARBA00022989"/>
    </source>
</evidence>
<name>A0A518B1Z0_9BACT</name>
<feature type="transmembrane region" description="Helical" evidence="7">
    <location>
        <begin position="311"/>
        <end position="327"/>
    </location>
</feature>
<feature type="compositionally biased region" description="Low complexity" evidence="6">
    <location>
        <begin position="915"/>
        <end position="924"/>
    </location>
</feature>
<feature type="transmembrane region" description="Helical" evidence="7">
    <location>
        <begin position="359"/>
        <end position="381"/>
    </location>
</feature>
<evidence type="ECO:0000313" key="9">
    <source>
        <dbReference type="EMBL" id="QDU60946.1"/>
    </source>
</evidence>
<evidence type="ECO:0000256" key="6">
    <source>
        <dbReference type="SAM" id="MobiDB-lite"/>
    </source>
</evidence>
<evidence type="ECO:0000256" key="2">
    <source>
        <dbReference type="ARBA" id="ARBA00022475"/>
    </source>
</evidence>
<keyword evidence="4 7" id="KW-1133">Transmembrane helix</keyword>
<dbReference type="EMBL" id="CP036279">
    <property type="protein sequence ID" value="QDU60946.1"/>
    <property type="molecule type" value="Genomic_DNA"/>
</dbReference>
<dbReference type="SUPFAM" id="SSF82866">
    <property type="entry name" value="Multidrug efflux transporter AcrB transmembrane domain"/>
    <property type="match status" value="2"/>
</dbReference>
<feature type="domain" description="Membrane transport protein MMPL" evidence="8">
    <location>
        <begin position="762"/>
        <end position="901"/>
    </location>
</feature>
<keyword evidence="3 7" id="KW-0812">Transmembrane</keyword>
<evidence type="ECO:0000313" key="10">
    <source>
        <dbReference type="Proteomes" id="UP000317093"/>
    </source>
</evidence>
<dbReference type="GO" id="GO:0005886">
    <property type="term" value="C:plasma membrane"/>
    <property type="evidence" value="ECO:0007669"/>
    <property type="project" value="UniProtKB-SubCell"/>
</dbReference>
<feature type="transmembrane region" description="Helical" evidence="7">
    <location>
        <begin position="810"/>
        <end position="830"/>
    </location>
</feature>
<dbReference type="Gene3D" id="1.20.1640.10">
    <property type="entry name" value="Multidrug efflux transporter AcrB transmembrane domain"/>
    <property type="match status" value="2"/>
</dbReference>
<dbReference type="PANTHER" id="PTHR33406:SF13">
    <property type="entry name" value="MEMBRANE PROTEIN YDFJ"/>
    <property type="match status" value="1"/>
</dbReference>
<evidence type="ECO:0000256" key="7">
    <source>
        <dbReference type="SAM" id="Phobius"/>
    </source>
</evidence>
<proteinExistence type="predicted"/>
<keyword evidence="5 7" id="KW-0472">Membrane</keyword>
<feature type="transmembrane region" description="Helical" evidence="7">
    <location>
        <begin position="334"/>
        <end position="353"/>
    </location>
</feature>
<keyword evidence="2" id="KW-1003">Cell membrane</keyword>
<feature type="transmembrane region" description="Helical" evidence="7">
    <location>
        <begin position="39"/>
        <end position="60"/>
    </location>
</feature>
<evidence type="ECO:0000256" key="5">
    <source>
        <dbReference type="ARBA" id="ARBA00023136"/>
    </source>
</evidence>
<feature type="transmembrane region" description="Helical" evidence="7">
    <location>
        <begin position="842"/>
        <end position="862"/>
    </location>
</feature>
<dbReference type="InterPro" id="IPR050545">
    <property type="entry name" value="Mycobact_MmpL"/>
</dbReference>
<feature type="transmembrane region" description="Helical" evidence="7">
    <location>
        <begin position="481"/>
        <end position="500"/>
    </location>
</feature>
<accession>A0A518B1Z0</accession>
<organism evidence="9 10">
    <name type="scientific">Kolteria novifilia</name>
    <dbReference type="NCBI Taxonomy" id="2527975"/>
    <lineage>
        <taxon>Bacteria</taxon>
        <taxon>Pseudomonadati</taxon>
        <taxon>Planctomycetota</taxon>
        <taxon>Planctomycetia</taxon>
        <taxon>Kolteriales</taxon>
        <taxon>Kolteriaceae</taxon>
        <taxon>Kolteria</taxon>
    </lineage>
</organism>
<evidence type="ECO:0000256" key="1">
    <source>
        <dbReference type="ARBA" id="ARBA00004651"/>
    </source>
</evidence>
<feature type="transmembrane region" description="Helical" evidence="7">
    <location>
        <begin position="757"/>
        <end position="773"/>
    </location>
</feature>
<protein>
    <submittedName>
        <fullName evidence="9">MMPL family protein</fullName>
    </submittedName>
</protein>
<feature type="transmembrane region" description="Helical" evidence="7">
    <location>
        <begin position="874"/>
        <end position="895"/>
    </location>
</feature>
<feature type="transmembrane region" description="Helical" evidence="7">
    <location>
        <begin position="441"/>
        <end position="460"/>
    </location>
</feature>
<dbReference type="OrthoDB" id="9809027at2"/>
<feature type="transmembrane region" description="Helical" evidence="7">
    <location>
        <begin position="780"/>
        <end position="804"/>
    </location>
</feature>
<sequence>MLTEAESLIWDRGHLGRADLTARFLESWIRLVQAAPRRVALVAGVIAVLSLVVAAHGLGFKTDRTDLVDPTAAYYADWAKYEKEFGGESDIIFIIEGTKRSEIVRAIKTLARDLESFPQAFQNVCYRIDLSRLHAKGLYQLPIEDLEAIDSRVKPLTPLLAGGWRFLTLDSALGAALAASSTAIDKQQSLDESGRQKAAAATRLLQSMTSYLYNGRAFRSPWVPLRSPTLGASVAGMPEYFFSEDGKTAIVRAEPIKDTSSLSDFGKSVDLAKRMIDRMEPVFPDLHFGLTGLPVLEADEMISAKRDSTRAMLISLLGVGCLFMVAFRAWRHPMCAILTLIISACWTLGWVTLTVGHLNILSASFIVTLVGLGIDFGILWLSRFESMRGLGLSVAESNRGAATTVGPGVLIGGLTTALAFFTTMATGFLGLREMGWIAGSGVLWCLVGAFTVLPALLVLTKGRVRRCERELVADQPAALFLARRPALVGLLSLLVVIGLATQITKLRFDYNLLNLQSDGLASVEWEEKLVERMGASAWYALSMAETPEEARRLGEEFAALPSVGRVVEVASLIPTDQEKKRPYVAAISKAVADLPTTEQVKKLPPPELAKLTERIEAIAQLPKNVPVSELVAITRLRHAAEETLEAMRRLPLLDQDRRVASFQTRWLEDLFGQLRKLHDVANPEPVGVADLPSALRSRYLSPDGTWLLQIFADASVWDGEPLNAFVREVYSVDPHVTGKPISTLLSLREMTAGYQRSAWLAIGVILLAVWCGVRSWRDSLLAMTPLVLGCLAMFGLMGIASISLNPANMIALPLILGIGVDFGVHVVHDFHASNGTYVLGRGLGRALVLTSLTTILGFASLMTASHRGMSSIGVVLSLGVACCSLAALVLLPALLQLLSRTRVETAVLSFPHGDSSSTSSPSETEAVEAA</sequence>
<dbReference type="Proteomes" id="UP000317093">
    <property type="component" value="Chromosome"/>
</dbReference>
<dbReference type="PANTHER" id="PTHR33406">
    <property type="entry name" value="MEMBRANE PROTEIN MJ1562-RELATED"/>
    <property type="match status" value="1"/>
</dbReference>